<dbReference type="GO" id="GO:0016791">
    <property type="term" value="F:phosphatase activity"/>
    <property type="evidence" value="ECO:0007669"/>
    <property type="project" value="TreeGrafter"/>
</dbReference>
<dbReference type="PANTHER" id="PTHR18901:SF38">
    <property type="entry name" value="PSEUDOURIDINE-5'-PHOSPHATASE"/>
    <property type="match status" value="1"/>
</dbReference>
<dbReference type="SUPFAM" id="SSF56784">
    <property type="entry name" value="HAD-like"/>
    <property type="match status" value="1"/>
</dbReference>
<dbReference type="Gene3D" id="3.40.50.1000">
    <property type="entry name" value="HAD superfamily/HAD-like"/>
    <property type="match status" value="1"/>
</dbReference>
<dbReference type="InterPro" id="IPR023214">
    <property type="entry name" value="HAD_sf"/>
</dbReference>
<reference evidence="1 2" key="1">
    <citation type="submission" date="2016-10" db="EMBL/GenBank/DDBJ databases">
        <authorList>
            <person name="de Groot N.N."/>
        </authorList>
    </citation>
    <scope>NUCLEOTIDE SEQUENCE [LARGE SCALE GENOMIC DNA]</scope>
    <source>
        <strain evidence="1 2">DSM 18978</strain>
    </source>
</reference>
<dbReference type="Pfam" id="PF13419">
    <property type="entry name" value="HAD_2"/>
    <property type="match status" value="1"/>
</dbReference>
<keyword evidence="2" id="KW-1185">Reference proteome</keyword>
<dbReference type="CDD" id="cd07505">
    <property type="entry name" value="HAD_BPGM-like"/>
    <property type="match status" value="1"/>
</dbReference>
<dbReference type="PANTHER" id="PTHR18901">
    <property type="entry name" value="2-DEOXYGLUCOSE-6-PHOSPHATE PHOSPHATASE 2"/>
    <property type="match status" value="1"/>
</dbReference>
<dbReference type="InterPro" id="IPR023198">
    <property type="entry name" value="PGP-like_dom2"/>
</dbReference>
<dbReference type="SFLD" id="SFLDG01129">
    <property type="entry name" value="C1.5:_HAD__Beta-PGM__Phosphata"/>
    <property type="match status" value="1"/>
</dbReference>
<dbReference type="SFLD" id="SFLDG01135">
    <property type="entry name" value="C1.5.6:_HAD__Beta-PGM__Phospha"/>
    <property type="match status" value="1"/>
</dbReference>
<evidence type="ECO:0000313" key="1">
    <source>
        <dbReference type="EMBL" id="SCY95140.1"/>
    </source>
</evidence>
<dbReference type="NCBIfam" id="TIGR01549">
    <property type="entry name" value="HAD-SF-IA-v1"/>
    <property type="match status" value="1"/>
</dbReference>
<dbReference type="InterPro" id="IPR041492">
    <property type="entry name" value="HAD_2"/>
</dbReference>
<name>A0A1G5K513_9FIRM</name>
<proteinExistence type="predicted"/>
<dbReference type="RefSeq" id="WP_091545582.1">
    <property type="nucleotide sequence ID" value="NZ_FMUS01000023.1"/>
</dbReference>
<dbReference type="InterPro" id="IPR006439">
    <property type="entry name" value="HAD-SF_hydro_IA"/>
</dbReference>
<organism evidence="1 2">
    <name type="scientific">Alkaliphilus peptidifermentans DSM 18978</name>
    <dbReference type="NCBI Taxonomy" id="1120976"/>
    <lineage>
        <taxon>Bacteria</taxon>
        <taxon>Bacillati</taxon>
        <taxon>Bacillota</taxon>
        <taxon>Clostridia</taxon>
        <taxon>Peptostreptococcales</taxon>
        <taxon>Natronincolaceae</taxon>
        <taxon>Alkaliphilus</taxon>
    </lineage>
</organism>
<dbReference type="SFLD" id="SFLDS00003">
    <property type="entry name" value="Haloacid_Dehalogenase"/>
    <property type="match status" value="1"/>
</dbReference>
<dbReference type="InterPro" id="IPR036412">
    <property type="entry name" value="HAD-like_sf"/>
</dbReference>
<sequence length="221" mass="24942">MLNNIKAAIFDLDGTLIDSMFVWEKIDVDFLSERGIDVPDNIGKITEGKSFTETAMYFKETFALSESVEEIKNQWIKMGLIYYQNNVEMKPGAKELLETLKDNGIKMGIATSCSRDLLEAVLDQHNLHKYFQSIVTSCEVKRGKPYPDVFLKVSEELNIHHKHILAFEDTVAGVLAAKAAGMKVVAVYDTHSEKHTHELKETADYYIISMEELLTVESSVG</sequence>
<dbReference type="STRING" id="1120976.SAMN03080606_03225"/>
<dbReference type="NCBIfam" id="TIGR01509">
    <property type="entry name" value="HAD-SF-IA-v3"/>
    <property type="match status" value="1"/>
</dbReference>
<dbReference type="Gene3D" id="1.10.150.240">
    <property type="entry name" value="Putative phosphatase, domain 2"/>
    <property type="match status" value="1"/>
</dbReference>
<accession>A0A1G5K513</accession>
<dbReference type="AlphaFoldDB" id="A0A1G5K513"/>
<dbReference type="Proteomes" id="UP000198636">
    <property type="component" value="Unassembled WGS sequence"/>
</dbReference>
<dbReference type="OrthoDB" id="9797743at2"/>
<dbReference type="EMBL" id="FMUS01000023">
    <property type="protein sequence ID" value="SCY95140.1"/>
    <property type="molecule type" value="Genomic_DNA"/>
</dbReference>
<dbReference type="PRINTS" id="PR00413">
    <property type="entry name" value="HADHALOGNASE"/>
</dbReference>
<gene>
    <name evidence="1" type="ORF">SAMN03080606_03225</name>
</gene>
<protein>
    <submittedName>
        <fullName evidence="1">Haloacid dehalogenase superfamily, subfamily IA, variant 3 with third motif having DD or ED/haloacid dehalogenase superfamily, subfamily IA, variant 1 with third motif having Dx(3-4)D or Dx(3-4)E</fullName>
    </submittedName>
</protein>
<evidence type="ECO:0000313" key="2">
    <source>
        <dbReference type="Proteomes" id="UP000198636"/>
    </source>
</evidence>